<comment type="caution">
    <text evidence="6">The sequence shown here is derived from an EMBL/GenBank/DDBJ whole genome shotgun (WGS) entry which is preliminary data.</text>
</comment>
<evidence type="ECO:0000313" key="6">
    <source>
        <dbReference type="EMBL" id="MCV2370302.1"/>
    </source>
</evidence>
<evidence type="ECO:0000259" key="5">
    <source>
        <dbReference type="Pfam" id="PF24827"/>
    </source>
</evidence>
<evidence type="ECO:0000313" key="7">
    <source>
        <dbReference type="Proteomes" id="UP001209701"/>
    </source>
</evidence>
<gene>
    <name evidence="6" type="ORF">LNV07_19660</name>
</gene>
<keyword evidence="7" id="KW-1185">Reference proteome</keyword>
<evidence type="ECO:0000256" key="1">
    <source>
        <dbReference type="ARBA" id="ARBA00001947"/>
    </source>
</evidence>
<dbReference type="RefSeq" id="WP_263572893.1">
    <property type="nucleotide sequence ID" value="NZ_JAJIRN010000009.1"/>
</dbReference>
<keyword evidence="3" id="KW-0378">Hydrolase</keyword>
<proteinExistence type="predicted"/>
<accession>A0ABT2YJX3</accession>
<organism evidence="6 7">
    <name type="scientific">Roseateles oligotrophus</name>
    <dbReference type="NCBI Taxonomy" id="1769250"/>
    <lineage>
        <taxon>Bacteria</taxon>
        <taxon>Pseudomonadati</taxon>
        <taxon>Pseudomonadota</taxon>
        <taxon>Betaproteobacteria</taxon>
        <taxon>Burkholderiales</taxon>
        <taxon>Sphaerotilaceae</taxon>
        <taxon>Roseateles</taxon>
    </lineage>
</organism>
<reference evidence="6 7" key="1">
    <citation type="submission" date="2021-11" db="EMBL/GenBank/DDBJ databases">
        <authorList>
            <person name="Liang Q."/>
            <person name="Mou H."/>
            <person name="Liu Z."/>
        </authorList>
    </citation>
    <scope>NUCLEOTIDE SEQUENCE [LARGE SCALE GENOMIC DNA]</scope>
    <source>
        <strain evidence="6 7">CHU3</strain>
    </source>
</reference>
<comment type="cofactor">
    <cofactor evidence="1">
        <name>Zn(2+)</name>
        <dbReference type="ChEBI" id="CHEBI:29105"/>
    </cofactor>
</comment>
<dbReference type="SUPFAM" id="SSF53187">
    <property type="entry name" value="Zn-dependent exopeptidases"/>
    <property type="match status" value="1"/>
</dbReference>
<protein>
    <submittedName>
        <fullName evidence="6">Succinylglutamate desuccinylase/aspartoacylase family protein</fullName>
    </submittedName>
</protein>
<dbReference type="Pfam" id="PF24827">
    <property type="entry name" value="AstE_AspA_cat"/>
    <property type="match status" value="1"/>
</dbReference>
<keyword evidence="2" id="KW-0479">Metal-binding</keyword>
<dbReference type="InterPro" id="IPR053138">
    <property type="entry name" value="N-alpha-Ac-DABA_deacetylase"/>
</dbReference>
<keyword evidence="4" id="KW-0862">Zinc</keyword>
<sequence>MENAVELSPPDITPYRASSSGVDYVHVLDSGRPGPVVMVQALTHGNELCGAIALDWLFKQGMGRTFQPAHGQLILSFANVEAFARFDAADPNASRCVDEDLNRVWDDNVLFGAGDSLELRRARQLQPFVDRADLLFDIHSMQDACRPLMVCGMQDKGAAFARELGMPGDLLIDTGHPSGLRMRDRGGFGDPASAKNALLIECGQHWAQSSADVAIDGLIRFLKLTGMVSSSWADARLQLPLPATQQLIRVDRAVTALSTDFHFLQPVRGLDVIARAGSAFAQDGDTVFKTSYDNTVLVMPSLKHGKPGNTMVRLGRFDPA</sequence>
<dbReference type="PANTHER" id="PTHR37326:SF1">
    <property type="entry name" value="BLL3975 PROTEIN"/>
    <property type="match status" value="1"/>
</dbReference>
<dbReference type="PANTHER" id="PTHR37326">
    <property type="entry name" value="BLL3975 PROTEIN"/>
    <property type="match status" value="1"/>
</dbReference>
<evidence type="ECO:0000256" key="2">
    <source>
        <dbReference type="ARBA" id="ARBA00022723"/>
    </source>
</evidence>
<dbReference type="InterPro" id="IPR055438">
    <property type="entry name" value="AstE_AspA_cat"/>
</dbReference>
<evidence type="ECO:0000256" key="4">
    <source>
        <dbReference type="ARBA" id="ARBA00022833"/>
    </source>
</evidence>
<evidence type="ECO:0000256" key="3">
    <source>
        <dbReference type="ARBA" id="ARBA00022801"/>
    </source>
</evidence>
<feature type="domain" description="Succinylglutamate desuccinylase/Aspartoacylase catalytic" evidence="5">
    <location>
        <begin position="33"/>
        <end position="185"/>
    </location>
</feature>
<dbReference type="EMBL" id="JAJIRN010000009">
    <property type="protein sequence ID" value="MCV2370302.1"/>
    <property type="molecule type" value="Genomic_DNA"/>
</dbReference>
<dbReference type="Proteomes" id="UP001209701">
    <property type="component" value="Unassembled WGS sequence"/>
</dbReference>
<name>A0ABT2YJX3_9BURK</name>
<dbReference type="Gene3D" id="3.40.630.10">
    <property type="entry name" value="Zn peptidases"/>
    <property type="match status" value="1"/>
</dbReference>